<evidence type="ECO:0000256" key="1">
    <source>
        <dbReference type="SAM" id="Coils"/>
    </source>
</evidence>
<dbReference type="AlphaFoldDB" id="A0AAV5KIZ8"/>
<dbReference type="Proteomes" id="UP001054252">
    <property type="component" value="Unassembled WGS sequence"/>
</dbReference>
<name>A0AAV5KIZ8_9ROSI</name>
<dbReference type="PANTHER" id="PTHR48248">
    <property type="entry name" value="UVR DOMAIN-CONTAINING PROTEIN"/>
    <property type="match status" value="1"/>
</dbReference>
<sequence length="118" mass="13942">MPRLNHQIKKLRAEMKEIGKEQRSIRKGQKKVREKLEAVESKCQELRRETKLVIQQSNNTRIRLALMLQILKARQANDFVKATLLTQALREIIAKQNKNLELPIINYQLSEKNLRDLE</sequence>
<dbReference type="SUPFAM" id="SSF103657">
    <property type="entry name" value="BAR/IMD domain-like"/>
    <property type="match status" value="1"/>
</dbReference>
<dbReference type="InterPro" id="IPR027267">
    <property type="entry name" value="AH/BAR_dom_sf"/>
</dbReference>
<evidence type="ECO:0000313" key="2">
    <source>
        <dbReference type="EMBL" id="GKV24579.1"/>
    </source>
</evidence>
<dbReference type="PANTHER" id="PTHR48248:SF5">
    <property type="entry name" value="UVR DOMAIN-CONTAINING PROTEIN"/>
    <property type="match status" value="1"/>
</dbReference>
<dbReference type="EMBL" id="BPVZ01000066">
    <property type="protein sequence ID" value="GKV24579.1"/>
    <property type="molecule type" value="Genomic_DNA"/>
</dbReference>
<accession>A0AAV5KIZ8</accession>
<proteinExistence type="predicted"/>
<keyword evidence="3" id="KW-1185">Reference proteome</keyword>
<gene>
    <name evidence="2" type="ORF">SLEP1_g34172</name>
</gene>
<feature type="coiled-coil region" evidence="1">
    <location>
        <begin position="1"/>
        <end position="56"/>
    </location>
</feature>
<evidence type="ECO:0000313" key="3">
    <source>
        <dbReference type="Proteomes" id="UP001054252"/>
    </source>
</evidence>
<comment type="caution">
    <text evidence="2">The sequence shown here is derived from an EMBL/GenBank/DDBJ whole genome shotgun (WGS) entry which is preliminary data.</text>
</comment>
<organism evidence="2 3">
    <name type="scientific">Rubroshorea leprosula</name>
    <dbReference type="NCBI Taxonomy" id="152421"/>
    <lineage>
        <taxon>Eukaryota</taxon>
        <taxon>Viridiplantae</taxon>
        <taxon>Streptophyta</taxon>
        <taxon>Embryophyta</taxon>
        <taxon>Tracheophyta</taxon>
        <taxon>Spermatophyta</taxon>
        <taxon>Magnoliopsida</taxon>
        <taxon>eudicotyledons</taxon>
        <taxon>Gunneridae</taxon>
        <taxon>Pentapetalae</taxon>
        <taxon>rosids</taxon>
        <taxon>malvids</taxon>
        <taxon>Malvales</taxon>
        <taxon>Dipterocarpaceae</taxon>
        <taxon>Rubroshorea</taxon>
    </lineage>
</organism>
<protein>
    <submittedName>
        <fullName evidence="2">Uncharacterized protein</fullName>
    </submittedName>
</protein>
<keyword evidence="1" id="KW-0175">Coiled coil</keyword>
<reference evidence="2 3" key="1">
    <citation type="journal article" date="2021" name="Commun. Biol.">
        <title>The genome of Shorea leprosula (Dipterocarpaceae) highlights the ecological relevance of drought in aseasonal tropical rainforests.</title>
        <authorList>
            <person name="Ng K.K.S."/>
            <person name="Kobayashi M.J."/>
            <person name="Fawcett J.A."/>
            <person name="Hatakeyama M."/>
            <person name="Paape T."/>
            <person name="Ng C.H."/>
            <person name="Ang C.C."/>
            <person name="Tnah L.H."/>
            <person name="Lee C.T."/>
            <person name="Nishiyama T."/>
            <person name="Sese J."/>
            <person name="O'Brien M.J."/>
            <person name="Copetti D."/>
            <person name="Mohd Noor M.I."/>
            <person name="Ong R.C."/>
            <person name="Putra M."/>
            <person name="Sireger I.Z."/>
            <person name="Indrioko S."/>
            <person name="Kosugi Y."/>
            <person name="Izuno A."/>
            <person name="Isagi Y."/>
            <person name="Lee S.L."/>
            <person name="Shimizu K.K."/>
        </authorList>
    </citation>
    <scope>NUCLEOTIDE SEQUENCE [LARGE SCALE GENOMIC DNA]</scope>
    <source>
        <strain evidence="2">214</strain>
    </source>
</reference>